<evidence type="ECO:0000313" key="3">
    <source>
        <dbReference type="Proteomes" id="UP000538075"/>
    </source>
</evidence>
<dbReference type="InterPro" id="IPR041236">
    <property type="entry name" value="PriA_C"/>
</dbReference>
<protein>
    <recommendedName>
        <fullName evidence="1">Primosomal protein N C-terminal domain-containing protein</fullName>
    </recommendedName>
</protein>
<sequence>PGLDILGPAPASILRVANRYRWQILLKFTPHILPQIPDWGQIFQLCPPGVSLTIDVDPLNII</sequence>
<dbReference type="Proteomes" id="UP000538075">
    <property type="component" value="Unassembled WGS sequence"/>
</dbReference>
<feature type="non-terminal residue" evidence="2">
    <location>
        <position position="1"/>
    </location>
</feature>
<accession>A0A838WX82</accession>
<evidence type="ECO:0000259" key="1">
    <source>
        <dbReference type="Pfam" id="PF18074"/>
    </source>
</evidence>
<reference evidence="2 3" key="1">
    <citation type="journal article" date="2020" name="J. Appl. Phycol.">
        <title>Morphological changes and genome evolution in Raphidiopsis raciborskii CS-506 after 23 years in culture.</title>
        <authorList>
            <person name="Willis A."/>
            <person name="Bent S.J."/>
            <person name="Jameson I.D."/>
        </authorList>
    </citation>
    <scope>NUCLEOTIDE SEQUENCE [LARGE SCALE GENOMIC DNA]</scope>
    <source>
        <strain evidence="2 3">CS-506_A</strain>
    </source>
</reference>
<feature type="domain" description="Primosomal protein N C-terminal" evidence="1">
    <location>
        <begin position="3"/>
        <end position="58"/>
    </location>
</feature>
<dbReference type="Pfam" id="PF18074">
    <property type="entry name" value="PriA_C"/>
    <property type="match status" value="1"/>
</dbReference>
<dbReference type="AlphaFoldDB" id="A0A838WX82"/>
<evidence type="ECO:0000313" key="2">
    <source>
        <dbReference type="EMBL" id="MBA4467392.1"/>
    </source>
</evidence>
<gene>
    <name evidence="2" type="ORF">FHK98_19510</name>
</gene>
<dbReference type="EMBL" id="VDFG01001318">
    <property type="protein sequence ID" value="MBA4467392.1"/>
    <property type="molecule type" value="Genomic_DNA"/>
</dbReference>
<name>A0A838WX82_9CYAN</name>
<organism evidence="2 3">
    <name type="scientific">Cylindrospermopsis raciborskii CS-506_A</name>
    <dbReference type="NCBI Taxonomy" id="2585140"/>
    <lineage>
        <taxon>Bacteria</taxon>
        <taxon>Bacillati</taxon>
        <taxon>Cyanobacteriota</taxon>
        <taxon>Cyanophyceae</taxon>
        <taxon>Nostocales</taxon>
        <taxon>Aphanizomenonaceae</taxon>
        <taxon>Cylindrospermopsis</taxon>
    </lineage>
</organism>
<comment type="caution">
    <text evidence="2">The sequence shown here is derived from an EMBL/GenBank/DDBJ whole genome shotgun (WGS) entry which is preliminary data.</text>
</comment>
<proteinExistence type="predicted"/>